<dbReference type="EMBL" id="CAADEZ010000010">
    <property type="protein sequence ID" value="VFJ43581.1"/>
    <property type="molecule type" value="Genomic_DNA"/>
</dbReference>
<evidence type="ECO:0008006" key="4">
    <source>
        <dbReference type="Google" id="ProtNLM"/>
    </source>
</evidence>
<evidence type="ECO:0000313" key="2">
    <source>
        <dbReference type="EMBL" id="VFJ44378.1"/>
    </source>
</evidence>
<accession>A0A450VN73</accession>
<organism evidence="3">
    <name type="scientific">Candidatus Kentrum sp. FM</name>
    <dbReference type="NCBI Taxonomy" id="2126340"/>
    <lineage>
        <taxon>Bacteria</taxon>
        <taxon>Pseudomonadati</taxon>
        <taxon>Pseudomonadota</taxon>
        <taxon>Gammaproteobacteria</taxon>
        <taxon>Candidatus Kentrum</taxon>
    </lineage>
</organism>
<name>A0A450VN73_9GAMM</name>
<dbReference type="EMBL" id="CAADFL010000013">
    <property type="protein sequence ID" value="VFK06254.1"/>
    <property type="molecule type" value="Genomic_DNA"/>
</dbReference>
<dbReference type="Pfam" id="PF13835">
    <property type="entry name" value="DUF4194"/>
    <property type="match status" value="1"/>
</dbReference>
<reference evidence="3" key="1">
    <citation type="submission" date="2019-02" db="EMBL/GenBank/DDBJ databases">
        <authorList>
            <person name="Gruber-Vodicka R. H."/>
            <person name="Seah K. B. B."/>
        </authorList>
    </citation>
    <scope>NUCLEOTIDE SEQUENCE</scope>
    <source>
        <strain evidence="1">BECK_BZ163</strain>
        <strain evidence="3">BECK_BZ164</strain>
        <strain evidence="2">BECK_BZ165</strain>
    </source>
</reference>
<dbReference type="EMBL" id="CAADFA010000010">
    <property type="protein sequence ID" value="VFJ44378.1"/>
    <property type="molecule type" value="Genomic_DNA"/>
</dbReference>
<evidence type="ECO:0000313" key="1">
    <source>
        <dbReference type="EMBL" id="VFJ43581.1"/>
    </source>
</evidence>
<dbReference type="AlphaFoldDB" id="A0A450VN73"/>
<protein>
    <recommendedName>
        <fullName evidence="4">DUF4194 domain-containing protein</fullName>
    </recommendedName>
</protein>
<evidence type="ECO:0000313" key="3">
    <source>
        <dbReference type="EMBL" id="VFK06254.1"/>
    </source>
</evidence>
<gene>
    <name evidence="1" type="ORF">BECKFM1743A_GA0114220_1001011</name>
    <name evidence="3" type="ORF">BECKFM1743B_GA0114221_1001311</name>
    <name evidence="2" type="ORF">BECKFM1743C_GA0114222_1001010</name>
</gene>
<dbReference type="InterPro" id="IPR025449">
    <property type="entry name" value="JetB"/>
</dbReference>
<proteinExistence type="predicted"/>
<sequence length="201" mass="22748">MTDQTPDLSRVLITLMKGVLYREGNPRMWQALLDLQARVSDYAGVLGLDLVLDEAEGYAFLRQRAADKDGEDGALPRLVTRRPLGFAVSLLLALLREKLLEADAKGGDVRLILGRDQIADMMQLFLPESTNQVKMMDRLDSHMDKVVEMGFLKRLPGQEEQFEVRRILKAFVDAQWLGEFERRLSQYRSHLEGAAGSREGT</sequence>